<dbReference type="Proteomes" id="UP000474778">
    <property type="component" value="Unassembled WGS sequence"/>
</dbReference>
<dbReference type="PANTHER" id="PTHR30386">
    <property type="entry name" value="MEMBRANE FUSION SUBUNIT OF EMRAB-TOLC MULTIDRUG EFFLUX PUMP"/>
    <property type="match status" value="1"/>
</dbReference>
<gene>
    <name evidence="3" type="ORF">GNT65_03235</name>
</gene>
<feature type="transmembrane region" description="Helical" evidence="1">
    <location>
        <begin position="29"/>
        <end position="49"/>
    </location>
</feature>
<comment type="caution">
    <text evidence="3">The sequence shown here is derived from an EMBL/GenBank/DDBJ whole genome shotgun (WGS) entry which is preliminary data.</text>
</comment>
<organism evidence="3 4">
    <name type="scientific">Shewanella insulae</name>
    <dbReference type="NCBI Taxonomy" id="2681496"/>
    <lineage>
        <taxon>Bacteria</taxon>
        <taxon>Pseudomonadati</taxon>
        <taxon>Pseudomonadota</taxon>
        <taxon>Gammaproteobacteria</taxon>
        <taxon>Alteromonadales</taxon>
        <taxon>Shewanellaceae</taxon>
        <taxon>Shewanella</taxon>
    </lineage>
</organism>
<dbReference type="InterPro" id="IPR058982">
    <property type="entry name" value="Beta-barrel_AprE"/>
</dbReference>
<dbReference type="Gene3D" id="2.40.50.100">
    <property type="match status" value="1"/>
</dbReference>
<dbReference type="EMBL" id="WRPA01000002">
    <property type="protein sequence ID" value="MXR67690.1"/>
    <property type="molecule type" value="Genomic_DNA"/>
</dbReference>
<name>A0A6L7HUK8_9GAMM</name>
<dbReference type="AlphaFoldDB" id="A0A6L7HUK8"/>
<evidence type="ECO:0000259" key="2">
    <source>
        <dbReference type="Pfam" id="PF26002"/>
    </source>
</evidence>
<keyword evidence="4" id="KW-1185">Reference proteome</keyword>
<proteinExistence type="predicted"/>
<reference evidence="3 4" key="1">
    <citation type="submission" date="2019-12" db="EMBL/GenBank/DDBJ databases">
        <title>Shewanella insulae sp. nov., isolated from a tidal flat.</title>
        <authorList>
            <person name="Yoon J.-H."/>
        </authorList>
    </citation>
    <scope>NUCLEOTIDE SEQUENCE [LARGE SCALE GENOMIC DNA]</scope>
    <source>
        <strain evidence="3 4">JBTF-M18</strain>
    </source>
</reference>
<dbReference type="PRINTS" id="PR01490">
    <property type="entry name" value="RTXTOXIND"/>
</dbReference>
<dbReference type="Pfam" id="PF26002">
    <property type="entry name" value="Beta-barrel_AprE"/>
    <property type="match status" value="1"/>
</dbReference>
<dbReference type="RefSeq" id="WP_160793689.1">
    <property type="nucleotide sequence ID" value="NZ_WRPA01000002.1"/>
</dbReference>
<dbReference type="PANTHER" id="PTHR30386:SF28">
    <property type="entry name" value="EXPORTED PROTEIN"/>
    <property type="match status" value="1"/>
</dbReference>
<keyword evidence="1" id="KW-1133">Transmembrane helix</keyword>
<feature type="domain" description="AprE-like beta-barrel" evidence="2">
    <location>
        <begin position="299"/>
        <end position="393"/>
    </location>
</feature>
<protein>
    <submittedName>
        <fullName evidence="3">HlyD family efflux transporter periplasmic adaptor subunit</fullName>
    </submittedName>
</protein>
<accession>A0A6L7HUK8</accession>
<evidence type="ECO:0000256" key="1">
    <source>
        <dbReference type="SAM" id="Phobius"/>
    </source>
</evidence>
<evidence type="ECO:0000313" key="4">
    <source>
        <dbReference type="Proteomes" id="UP000474778"/>
    </source>
</evidence>
<keyword evidence="1" id="KW-0472">Membrane</keyword>
<keyword evidence="1" id="KW-0812">Transmembrane</keyword>
<evidence type="ECO:0000313" key="3">
    <source>
        <dbReference type="EMBL" id="MXR67690.1"/>
    </source>
</evidence>
<dbReference type="InterPro" id="IPR050739">
    <property type="entry name" value="MFP"/>
</dbReference>
<sequence length="415" mass="46767">MSSLFRKQAVEAQKQKLHGDVSLAQPLSIYNSAFIIFVVVTAIAVFLSCSHYARKETVRGYLVPNKGLIKTFANRSGNVEKLHVSEGALVQEGDPLVTIVLRRSMTSGVELSESLIGELKQQLDLLEAERVVNQRMLADESARLRTAISDNQSSLSVINNLEKLLSEKLSIQLSQQNQHKKLYQDGFLSELDYQSQQEKLINIRQEIENIKSNKVTVSSQLNASQAELKLLPHQYALKESELKRRRSDLQRQIDETENNYRYVIRAAEAGTVAAIQIVEGEFIATNRPLMSLIPQGAELVAELLLPTRSAGFVREGDEARLRFDAFPYQRFGFLESHISRIDKALLLDGEARVPVNLSEPVYRIRTQLSKQDMLAYGEAFPLKSGMLLEADIVLDRRSLLDWLLDPIYSLKGRVG</sequence>